<evidence type="ECO:0000313" key="1">
    <source>
        <dbReference type="EMBL" id="MBQ0957398.1"/>
    </source>
</evidence>
<keyword evidence="2" id="KW-1185">Reference proteome</keyword>
<organism evidence="1 2">
    <name type="scientific">Ideonella aquatica</name>
    <dbReference type="NCBI Taxonomy" id="2824119"/>
    <lineage>
        <taxon>Bacteria</taxon>
        <taxon>Pseudomonadati</taxon>
        <taxon>Pseudomonadota</taxon>
        <taxon>Betaproteobacteria</taxon>
        <taxon>Burkholderiales</taxon>
        <taxon>Sphaerotilaceae</taxon>
        <taxon>Ideonella</taxon>
    </lineage>
</organism>
<dbReference type="EMBL" id="JAGQDE010000001">
    <property type="protein sequence ID" value="MBQ0957398.1"/>
    <property type="molecule type" value="Genomic_DNA"/>
</dbReference>
<dbReference type="AlphaFoldDB" id="A0A940YJX6"/>
<reference evidence="1" key="1">
    <citation type="submission" date="2021-04" db="EMBL/GenBank/DDBJ databases">
        <title>The genome sequence of Ideonella sp. 4Y11.</title>
        <authorList>
            <person name="Liu Y."/>
        </authorList>
    </citation>
    <scope>NUCLEOTIDE SEQUENCE</scope>
    <source>
        <strain evidence="1">4Y11</strain>
    </source>
</reference>
<dbReference type="Proteomes" id="UP000678374">
    <property type="component" value="Unassembled WGS sequence"/>
</dbReference>
<dbReference type="PROSITE" id="PS51318">
    <property type="entry name" value="TAT"/>
    <property type="match status" value="1"/>
</dbReference>
<accession>A0A940YJX6</accession>
<dbReference type="InterPro" id="IPR022519">
    <property type="entry name" value="Gloeo/Verruco_rpt"/>
</dbReference>
<comment type="caution">
    <text evidence="1">The sequence shown here is derived from an EMBL/GenBank/DDBJ whole genome shotgun (WGS) entry which is preliminary data.</text>
</comment>
<proteinExistence type="predicted"/>
<gene>
    <name evidence="1" type="ORF">KAK06_00375</name>
</gene>
<evidence type="ECO:0000313" key="2">
    <source>
        <dbReference type="Proteomes" id="UP000678374"/>
    </source>
</evidence>
<dbReference type="SUPFAM" id="SSF63829">
    <property type="entry name" value="Calcium-dependent phosphotriesterase"/>
    <property type="match status" value="1"/>
</dbReference>
<dbReference type="InterPro" id="IPR006311">
    <property type="entry name" value="TAT_signal"/>
</dbReference>
<dbReference type="RefSeq" id="WP_210799702.1">
    <property type="nucleotide sequence ID" value="NZ_JAGQDE010000001.1"/>
</dbReference>
<name>A0A940YJX6_9BURK</name>
<dbReference type="NCBIfam" id="TIGR03803">
    <property type="entry name" value="Gloeo_Verruco"/>
    <property type="match status" value="3"/>
</dbReference>
<sequence length="386" mass="40487">MPPIDRRDFITWLGATAAVAGTARAHAADLQPTPLYAITPGGGSVPNGAPCVGGDGALYGTFMHGGSGGLGLLYRLTLEGTYTELAGLVYQQGLGVSASSPCSLAEDGALWSSTMFGGAPGNGTLMRWSAADGLRFLLPGGGEPGAPALLRARLQLDGPWLYGLADSRVGGGGSCLYRSRLVHPRRTEVLFEPDVHSTGACRSGPLRLPDGTLVFTTTRVLDRGGALLRLDPRRGSVELLHAWRSSAPRGELLLDAEGWLWGVVTAHRGRHLGQVWRFHLQRRRMQRVHAFTGGEDGAYPCGGLTRHADGSLWGLTNGGGDPVMPRGTVYRIGVDGGYAVVHRFSEGDPCGYSPLEALCAAPDGSMVGTTDSGGAHGLGAFFRLAY</sequence>
<protein>
    <submittedName>
        <fullName evidence="1">Uncharacterized protein</fullName>
    </submittedName>
</protein>